<name>K3ZYQ1_SETIT</name>
<organism evidence="1 2">
    <name type="scientific">Setaria italica</name>
    <name type="common">Foxtail millet</name>
    <name type="synonym">Panicum italicum</name>
    <dbReference type="NCBI Taxonomy" id="4555"/>
    <lineage>
        <taxon>Eukaryota</taxon>
        <taxon>Viridiplantae</taxon>
        <taxon>Streptophyta</taxon>
        <taxon>Embryophyta</taxon>
        <taxon>Tracheophyta</taxon>
        <taxon>Spermatophyta</taxon>
        <taxon>Magnoliopsida</taxon>
        <taxon>Liliopsida</taxon>
        <taxon>Poales</taxon>
        <taxon>Poaceae</taxon>
        <taxon>PACMAD clade</taxon>
        <taxon>Panicoideae</taxon>
        <taxon>Panicodae</taxon>
        <taxon>Paniceae</taxon>
        <taxon>Cenchrinae</taxon>
        <taxon>Setaria</taxon>
    </lineage>
</organism>
<dbReference type="HOGENOM" id="CLU_2692456_0_0_1"/>
<accession>K3ZYQ1</accession>
<dbReference type="Gramene" id="KQL24053">
    <property type="protein sequence ID" value="KQL24053"/>
    <property type="gene ID" value="SETIT_031733mg"/>
</dbReference>
<dbReference type="Proteomes" id="UP000004995">
    <property type="component" value="Unassembled WGS sequence"/>
</dbReference>
<evidence type="ECO:0000313" key="1">
    <source>
        <dbReference type="EnsemblPlants" id="KQL24053"/>
    </source>
</evidence>
<evidence type="ECO:0000313" key="2">
    <source>
        <dbReference type="Proteomes" id="UP000004995"/>
    </source>
</evidence>
<sequence length="74" mass="8441">MTTTENRGTQRRHVAKNEPAILPRQPQQYGPHLSELLPCSSTLASSIYFCEPQKCSVKIKVPNPPPHIYTRKRI</sequence>
<reference evidence="2" key="1">
    <citation type="journal article" date="2012" name="Nat. Biotechnol.">
        <title>Reference genome sequence of the model plant Setaria.</title>
        <authorList>
            <person name="Bennetzen J.L."/>
            <person name="Schmutz J."/>
            <person name="Wang H."/>
            <person name="Percifield R."/>
            <person name="Hawkins J."/>
            <person name="Pontaroli A.C."/>
            <person name="Estep M."/>
            <person name="Feng L."/>
            <person name="Vaughn J.N."/>
            <person name="Grimwood J."/>
            <person name="Jenkins J."/>
            <person name="Barry K."/>
            <person name="Lindquist E."/>
            <person name="Hellsten U."/>
            <person name="Deshpande S."/>
            <person name="Wang X."/>
            <person name="Wu X."/>
            <person name="Mitros T."/>
            <person name="Triplett J."/>
            <person name="Yang X."/>
            <person name="Ye C.Y."/>
            <person name="Mauro-Herrera M."/>
            <person name="Wang L."/>
            <person name="Li P."/>
            <person name="Sharma M."/>
            <person name="Sharma R."/>
            <person name="Ronald P.C."/>
            <person name="Panaud O."/>
            <person name="Kellogg E.A."/>
            <person name="Brutnell T.P."/>
            <person name="Doust A.N."/>
            <person name="Tuskan G.A."/>
            <person name="Rokhsar D."/>
            <person name="Devos K.M."/>
        </authorList>
    </citation>
    <scope>NUCLEOTIDE SEQUENCE [LARGE SCALE GENOMIC DNA]</scope>
    <source>
        <strain evidence="2">cv. Yugu1</strain>
    </source>
</reference>
<dbReference type="InParanoid" id="K3ZYQ1"/>
<proteinExistence type="predicted"/>
<dbReference type="AlphaFoldDB" id="K3ZYQ1"/>
<protein>
    <submittedName>
        <fullName evidence="1">Uncharacterized protein</fullName>
    </submittedName>
</protein>
<dbReference type="EMBL" id="AGNK02001005">
    <property type="status" value="NOT_ANNOTATED_CDS"/>
    <property type="molecule type" value="Genomic_DNA"/>
</dbReference>
<reference evidence="1" key="2">
    <citation type="submission" date="2018-08" db="UniProtKB">
        <authorList>
            <consortium name="EnsemblPlants"/>
        </authorList>
    </citation>
    <scope>IDENTIFICATION</scope>
    <source>
        <strain evidence="1">Yugu1</strain>
    </source>
</reference>
<keyword evidence="2" id="KW-1185">Reference proteome</keyword>
<dbReference type="EnsemblPlants" id="KQL24053">
    <property type="protein sequence ID" value="KQL24053"/>
    <property type="gene ID" value="SETIT_031733mg"/>
</dbReference>